<dbReference type="NCBIfam" id="TIGR03897">
    <property type="entry name" value="lanti_2_LanM"/>
    <property type="match status" value="1"/>
</dbReference>
<reference evidence="2 3" key="1">
    <citation type="journal article" date="2024" name="Pathogens">
        <title>Staphylococcus hsinchuensis sp. nov., Isolated from Soymilk.</title>
        <authorList>
            <person name="Wang Y.T."/>
            <person name="Lin Y.C."/>
            <person name="Hsieh Y.H."/>
            <person name="Lin Y.T."/>
            <person name="Hamada M."/>
            <person name="Chen C.C."/>
            <person name="Liou J.S."/>
            <person name="Lee A.Y."/>
            <person name="Zhang W.L."/>
            <person name="Chen Y.T."/>
            <person name="Huang C.H."/>
        </authorList>
    </citation>
    <scope>NUCLEOTIDE SEQUENCE [LARGE SCALE GENOMIC DNA]</scope>
    <source>
        <strain evidence="2 3">H164</strain>
    </source>
</reference>
<dbReference type="Proteomes" id="UP001436297">
    <property type="component" value="Plasmid unnamed"/>
</dbReference>
<dbReference type="InterPro" id="IPR017146">
    <property type="entry name" value="Lanti_2_LanM"/>
</dbReference>
<feature type="domain" description="Lantibiotic biosynthesis protein dehydration" evidence="1">
    <location>
        <begin position="167"/>
        <end position="526"/>
    </location>
</feature>
<evidence type="ECO:0000259" key="1">
    <source>
        <dbReference type="Pfam" id="PF13575"/>
    </source>
</evidence>
<name>A0ABZ3EFS0_9STAP</name>
<dbReference type="SMART" id="SM01260">
    <property type="entry name" value="LANC_like"/>
    <property type="match status" value="1"/>
</dbReference>
<protein>
    <submittedName>
        <fullName evidence="2">Type 2 lanthipeptide synthetase LanM family protein</fullName>
    </submittedName>
</protein>
<organism evidence="2 3">
    <name type="scientific">Staphylococcus hsinchuensis</name>
    <dbReference type="NCBI Taxonomy" id="3051183"/>
    <lineage>
        <taxon>Bacteria</taxon>
        <taxon>Bacillati</taxon>
        <taxon>Bacillota</taxon>
        <taxon>Bacilli</taxon>
        <taxon>Bacillales</taxon>
        <taxon>Staphylococcaceae</taxon>
        <taxon>Staphylococcus</taxon>
    </lineage>
</organism>
<dbReference type="Pfam" id="PF13575">
    <property type="entry name" value="DUF4135"/>
    <property type="match status" value="1"/>
</dbReference>
<dbReference type="InterPro" id="IPR012341">
    <property type="entry name" value="6hp_glycosidase-like_sf"/>
</dbReference>
<dbReference type="PANTHER" id="PTHR12736:SF7">
    <property type="entry name" value="LANC-LIKE PROTEIN 3"/>
    <property type="match status" value="1"/>
</dbReference>
<dbReference type="PIRSF" id="PIRSF037228">
    <property type="entry name" value="Lant_mod_RumM"/>
    <property type="match status" value="1"/>
</dbReference>
<dbReference type="Pfam" id="PF05147">
    <property type="entry name" value="LANC_like"/>
    <property type="match status" value="1"/>
</dbReference>
<dbReference type="InterPro" id="IPR007822">
    <property type="entry name" value="LANC-like"/>
</dbReference>
<dbReference type="Gene3D" id="1.50.10.10">
    <property type="match status" value="1"/>
</dbReference>
<dbReference type="RefSeq" id="WP_342610599.1">
    <property type="nucleotide sequence ID" value="NZ_CP128356.1"/>
</dbReference>
<dbReference type="PANTHER" id="PTHR12736">
    <property type="entry name" value="LANC-LIKE PROTEIN"/>
    <property type="match status" value="1"/>
</dbReference>
<keyword evidence="2" id="KW-0614">Plasmid</keyword>
<dbReference type="InterPro" id="IPR025410">
    <property type="entry name" value="Lant_dehyd"/>
</dbReference>
<dbReference type="PRINTS" id="PR01950">
    <property type="entry name" value="LANCSUPER"/>
</dbReference>
<evidence type="ECO:0000313" key="2">
    <source>
        <dbReference type="EMBL" id="XAF71649.1"/>
    </source>
</evidence>
<dbReference type="EMBL" id="CP128356">
    <property type="protein sequence ID" value="XAF71649.1"/>
    <property type="molecule type" value="Genomic_DNA"/>
</dbReference>
<proteinExistence type="predicted"/>
<evidence type="ECO:0000313" key="3">
    <source>
        <dbReference type="Proteomes" id="UP001436297"/>
    </source>
</evidence>
<geneLocation type="plasmid" evidence="2 3">
    <name>unnamed</name>
</geneLocation>
<dbReference type="CDD" id="cd04792">
    <property type="entry name" value="LanM-like"/>
    <property type="match status" value="1"/>
</dbReference>
<sequence length="989" mass="115317">MSNLKNIISQFVSDTDESKLNTITKEFFGISFGEFETKYYLPNKSPFQKKINFEKYERLDFDSFPSQKGMNVITDYIIYCNNINYTTYIENNIAKNVEQAKKINNGILDQLSLMLMKFTYRTVVYDINKKKSQNLFHSTSKEDQFKEYLRNFQYNENLIDFVKNYHSLVQNLENYLLQLHKNILEFFKNFSNDMSLLSEKFGISHKNLKSINLAQGDLHNQGKMVIQCKYEKESIFYKPRNGNIDLLFSNLLSFFNNKTNHELKTTENIIRNGYFWVKGINYKECDDKDDVSNFYHELGVILAFLYLFDATDFHADNLIACGKHPVLIDLESLIGNRKLKKFTDATDVNRYLLSSSVKSTGILPFIFGDNESSDVSAIGKKGETQSSIKVPKMKNIGTSNIEVVSEYINIDSSKNHPKVEGKYVNSELYTSDIKRGFSIAYEFILKEKKNILKLIDKDSTNLFLRHINKPTMFYANLINLSYHPMIMQNIALRDFFIASQLFQEKNKLVNEEFKDMIHSNVPYFSYNINSKTIIHHSLTKYENYFNTSAFDSIQKKLKFLSNVDKEKQLTFIENSMLRSTLINEDKERNYNIKNYDFILNSNSQKKFKKECFDSIINEIESKITNHQIKYKNTYSWNSGMLYGTGSKKTYHDIIMTENLYDGLCGMAFYYYSLYLYSENNDYLIKTENIINNIRNYTIENSNLPIGAFEGVFSYVYLCGLLYKCTLRTHYLDECIRIINLFKDKLNEDNTNDFISGNAGILTVLINLYTYIETDVYKDILYDAIKICVNRLYKNKVEISTNKITWEFVNNQHLTGFAHGNSGVCYALKLYLEKIEYSSKIQQLIKKADNFEKSFRKGDLWVNHNKNEEAPFAWCYGSPGILLNKSMNYNDKHDNIKIVKEILAQGFSRTQCLCHGDLGNAIILTNFIEKEKLNHILYDILREKTVEDLQCGIGVPKIQNFSLMTGLSGISYGLMYMLKDNIPNILRLEI</sequence>
<gene>
    <name evidence="2" type="ORF">QQM35_11095</name>
</gene>
<dbReference type="SUPFAM" id="SSF158745">
    <property type="entry name" value="LanC-like"/>
    <property type="match status" value="1"/>
</dbReference>
<accession>A0ABZ3EFS0</accession>
<keyword evidence="3" id="KW-1185">Reference proteome</keyword>